<dbReference type="RefSeq" id="WP_173769268.1">
    <property type="nucleotide sequence ID" value="NZ_JAAITS010000004.1"/>
</dbReference>
<dbReference type="Proteomes" id="UP001644719">
    <property type="component" value="Unassembled WGS sequence"/>
</dbReference>
<comment type="caution">
    <text evidence="1">The sequence shown here is derived from an EMBL/GenBank/DDBJ whole genome shotgun (WGS) entry which is preliminary data.</text>
</comment>
<protein>
    <recommendedName>
        <fullName evidence="3">Zinc ribbon domain-containing protein</fullName>
    </recommendedName>
</protein>
<keyword evidence="2" id="KW-1185">Reference proteome</keyword>
<evidence type="ECO:0000313" key="1">
    <source>
        <dbReference type="EMBL" id="NSG84279.1"/>
    </source>
</evidence>
<evidence type="ECO:0008006" key="3">
    <source>
        <dbReference type="Google" id="ProtNLM"/>
    </source>
</evidence>
<evidence type="ECO:0000313" key="2">
    <source>
        <dbReference type="Proteomes" id="UP001644719"/>
    </source>
</evidence>
<accession>A0ABX2H4G2</accession>
<dbReference type="EMBL" id="JAAITS010000004">
    <property type="protein sequence ID" value="NSG84279.1"/>
    <property type="molecule type" value="Genomic_DNA"/>
</dbReference>
<organism evidence="1 2">
    <name type="scientific">Blautia faecis</name>
    <dbReference type="NCBI Taxonomy" id="871665"/>
    <lineage>
        <taxon>Bacteria</taxon>
        <taxon>Bacillati</taxon>
        <taxon>Bacillota</taxon>
        <taxon>Clostridia</taxon>
        <taxon>Lachnospirales</taxon>
        <taxon>Lachnospiraceae</taxon>
        <taxon>Blautia</taxon>
    </lineage>
</organism>
<sequence>MSNKRKCLMCETEYKYCPYCRDYDQQPRWKTTFDKEECRNVYNILTGYYSGNYTKDVAREKLLNVNIDGIVFNNAVKKQIDEVLQVSTEELKTVHDEITDSDDIMDGIKNIEPVLKNDKVFEKADEKKKQVVKIKPVSTVKPVVNKATNK</sequence>
<proteinExistence type="predicted"/>
<gene>
    <name evidence="1" type="ORF">G5B17_02245</name>
</gene>
<name>A0ABX2H4G2_9FIRM</name>
<reference evidence="1 2" key="1">
    <citation type="journal article" date="2020" name="Cell Host Microbe">
        <title>Functional and Genomic Variation between Human-Derived Isolates of Lachnospiraceae Reveals Inter- and Intra-Species Diversity.</title>
        <authorList>
            <person name="Sorbara M.T."/>
            <person name="Littmann E.R."/>
            <person name="Fontana E."/>
            <person name="Moody T.U."/>
            <person name="Kohout C.E."/>
            <person name="Gjonbalaj M."/>
            <person name="Eaton V."/>
            <person name="Seok R."/>
            <person name="Leiner I.M."/>
            <person name="Pamer E.G."/>
        </authorList>
    </citation>
    <scope>NUCLEOTIDE SEQUENCE [LARGE SCALE GENOMIC DNA]</scope>
    <source>
        <strain evidence="1 2">MSK.17.74</strain>
    </source>
</reference>